<keyword evidence="3 10" id="KW-0547">Nucleotide-binding</keyword>
<evidence type="ECO:0000256" key="5">
    <source>
        <dbReference type="ARBA" id="ARBA00022917"/>
    </source>
</evidence>
<reference evidence="15" key="2">
    <citation type="submission" date="2020-09" db="EMBL/GenBank/DDBJ databases">
        <authorList>
            <person name="Sun Q."/>
            <person name="Ohkuma M."/>
        </authorList>
    </citation>
    <scope>NUCLEOTIDE SEQUENCE</scope>
    <source>
        <strain evidence="15">JCM 3090</strain>
    </source>
</reference>
<dbReference type="FunFam" id="3.40.50.620:FF:000129">
    <property type="entry name" value="Valine--tRNA ligase"/>
    <property type="match status" value="1"/>
</dbReference>
<dbReference type="InterPro" id="IPR009080">
    <property type="entry name" value="tRNAsynth_Ia_anticodon-bd"/>
</dbReference>
<dbReference type="Gene3D" id="3.40.50.620">
    <property type="entry name" value="HUPs"/>
    <property type="match status" value="3"/>
</dbReference>
<evidence type="ECO:0000256" key="2">
    <source>
        <dbReference type="ARBA" id="ARBA00022598"/>
    </source>
</evidence>
<organism evidence="15 16">
    <name type="scientific">Pilimelia anulata</name>
    <dbReference type="NCBI Taxonomy" id="53371"/>
    <lineage>
        <taxon>Bacteria</taxon>
        <taxon>Bacillati</taxon>
        <taxon>Actinomycetota</taxon>
        <taxon>Actinomycetes</taxon>
        <taxon>Micromonosporales</taxon>
        <taxon>Micromonosporaceae</taxon>
        <taxon>Pilimelia</taxon>
    </lineage>
</organism>
<evidence type="ECO:0000256" key="1">
    <source>
        <dbReference type="ARBA" id="ARBA00022490"/>
    </source>
</evidence>
<dbReference type="Gene3D" id="1.10.287.380">
    <property type="entry name" value="Valyl-tRNA synthetase, C-terminal domain"/>
    <property type="match status" value="1"/>
</dbReference>
<feature type="compositionally biased region" description="Low complexity" evidence="11">
    <location>
        <begin position="79"/>
        <end position="120"/>
    </location>
</feature>
<dbReference type="InterPro" id="IPR002303">
    <property type="entry name" value="Valyl-tRNA_ligase"/>
</dbReference>
<comment type="similarity">
    <text evidence="9 10">Belongs to the class-I aminoacyl-tRNA synthetase family. ValS type 1 subfamily.</text>
</comment>
<dbReference type="EC" id="6.1.1.9" evidence="10"/>
<dbReference type="PANTHER" id="PTHR11946:SF93">
    <property type="entry name" value="VALINE--TRNA LIGASE, CHLOROPLASTIC_MITOCHONDRIAL 2"/>
    <property type="match status" value="1"/>
</dbReference>
<dbReference type="NCBIfam" id="TIGR00422">
    <property type="entry name" value="valS"/>
    <property type="match status" value="1"/>
</dbReference>
<dbReference type="Gene3D" id="1.10.730.10">
    <property type="entry name" value="Isoleucyl-tRNA Synthetase, Domain 1"/>
    <property type="match status" value="1"/>
</dbReference>
<dbReference type="InterPro" id="IPR014729">
    <property type="entry name" value="Rossmann-like_a/b/a_fold"/>
</dbReference>
<reference evidence="15" key="1">
    <citation type="journal article" date="2014" name="Int. J. Syst. Evol. Microbiol.">
        <title>Complete genome sequence of Corynebacterium casei LMG S-19264T (=DSM 44701T), isolated from a smear-ripened cheese.</title>
        <authorList>
            <consortium name="US DOE Joint Genome Institute (JGI-PGF)"/>
            <person name="Walter F."/>
            <person name="Albersmeier A."/>
            <person name="Kalinowski J."/>
            <person name="Ruckert C."/>
        </authorList>
    </citation>
    <scope>NUCLEOTIDE SEQUENCE</scope>
    <source>
        <strain evidence="15">JCM 3090</strain>
    </source>
</reference>
<comment type="subcellular location">
    <subcellularLocation>
        <location evidence="10">Cytoplasm</location>
    </subcellularLocation>
</comment>
<dbReference type="SUPFAM" id="SSF50677">
    <property type="entry name" value="ValRS/IleRS/LeuRS editing domain"/>
    <property type="match status" value="1"/>
</dbReference>
<dbReference type="RefSeq" id="WP_229783196.1">
    <property type="nucleotide sequence ID" value="NZ_BMQB01000001.1"/>
</dbReference>
<keyword evidence="2 10" id="KW-0436">Ligase</keyword>
<dbReference type="FunFam" id="3.90.740.10:FF:000005">
    <property type="entry name" value="Valine--tRNA ligase, mitochondrial"/>
    <property type="match status" value="1"/>
</dbReference>
<dbReference type="Pfam" id="PF10458">
    <property type="entry name" value="Val_tRNA-synt_C"/>
    <property type="match status" value="1"/>
</dbReference>
<comment type="function">
    <text evidence="10">Catalyzes the attachment of valine to tRNA(Val). As ValRS can inadvertently accommodate and process structurally similar amino acids such as threonine, to avoid such errors, it has a 'posttransfer' editing activity that hydrolyzes mischarged Thr-tRNA(Val) in a tRNA-dependent manner.</text>
</comment>
<feature type="short sequence motif" description="'KMSKS' region" evidence="10">
    <location>
        <begin position="663"/>
        <end position="667"/>
    </location>
</feature>
<evidence type="ECO:0000313" key="16">
    <source>
        <dbReference type="Proteomes" id="UP000649739"/>
    </source>
</evidence>
<dbReference type="PANTHER" id="PTHR11946">
    <property type="entry name" value="VALYL-TRNA SYNTHETASES"/>
    <property type="match status" value="1"/>
</dbReference>
<feature type="domain" description="Aminoacyl-tRNA synthetase class Ia" evidence="12">
    <location>
        <begin position="580"/>
        <end position="700"/>
    </location>
</feature>
<evidence type="ECO:0000259" key="13">
    <source>
        <dbReference type="Pfam" id="PF08264"/>
    </source>
</evidence>
<evidence type="ECO:0000256" key="7">
    <source>
        <dbReference type="ARBA" id="ARBA00023146"/>
    </source>
</evidence>
<dbReference type="SUPFAM" id="SSF47323">
    <property type="entry name" value="Anticodon-binding domain of a subclass of class I aminoacyl-tRNA synthetases"/>
    <property type="match status" value="1"/>
</dbReference>
<dbReference type="GO" id="GO:0006438">
    <property type="term" value="P:valyl-tRNA aminoacylation"/>
    <property type="evidence" value="ECO:0007669"/>
    <property type="project" value="UniProtKB-UniRule"/>
</dbReference>
<name>A0A8J3B2Z6_9ACTN</name>
<keyword evidence="4 10" id="KW-0067">ATP-binding</keyword>
<keyword evidence="7 10" id="KW-0030">Aminoacyl-tRNA synthetase</keyword>
<dbReference type="GO" id="GO:0005829">
    <property type="term" value="C:cytosol"/>
    <property type="evidence" value="ECO:0007669"/>
    <property type="project" value="TreeGrafter"/>
</dbReference>
<dbReference type="Gene3D" id="3.90.740.10">
    <property type="entry name" value="Valyl/Leucyl/Isoleucyl-tRNA synthetase, editing domain"/>
    <property type="match status" value="1"/>
</dbReference>
<evidence type="ECO:0000259" key="12">
    <source>
        <dbReference type="Pfam" id="PF00133"/>
    </source>
</evidence>
<comment type="subunit">
    <text evidence="10">Monomer.</text>
</comment>
<keyword evidence="16" id="KW-1185">Reference proteome</keyword>
<evidence type="ECO:0000256" key="3">
    <source>
        <dbReference type="ARBA" id="ARBA00022741"/>
    </source>
</evidence>
<dbReference type="GO" id="GO:0004832">
    <property type="term" value="F:valine-tRNA ligase activity"/>
    <property type="evidence" value="ECO:0007669"/>
    <property type="project" value="UniProtKB-UniRule"/>
</dbReference>
<feature type="compositionally biased region" description="Low complexity" evidence="11">
    <location>
        <begin position="13"/>
        <end position="32"/>
    </location>
</feature>
<dbReference type="FunFam" id="1.10.287.380:FF:000001">
    <property type="entry name" value="Valine--tRNA ligase"/>
    <property type="match status" value="1"/>
</dbReference>
<evidence type="ECO:0000256" key="8">
    <source>
        <dbReference type="ARBA" id="ARBA00047552"/>
    </source>
</evidence>
<dbReference type="AlphaFoldDB" id="A0A8J3B2Z6"/>
<comment type="domain">
    <text evidence="10">The C-terminal coiled-coil domain is crucial for aminoacylation activity.</text>
</comment>
<dbReference type="Proteomes" id="UP000649739">
    <property type="component" value="Unassembled WGS sequence"/>
</dbReference>
<dbReference type="CDD" id="cd07962">
    <property type="entry name" value="Anticodon_Ia_Val"/>
    <property type="match status" value="1"/>
</dbReference>
<dbReference type="SUPFAM" id="SSF52374">
    <property type="entry name" value="Nucleotidylyl transferase"/>
    <property type="match status" value="1"/>
</dbReference>
<dbReference type="CDD" id="cd00817">
    <property type="entry name" value="ValRS_core"/>
    <property type="match status" value="1"/>
</dbReference>
<dbReference type="InterPro" id="IPR009008">
    <property type="entry name" value="Val/Leu/Ile-tRNA-synth_edit"/>
</dbReference>
<keyword evidence="5 10" id="KW-0648">Protein biosynthesis</keyword>
<dbReference type="PROSITE" id="PS00178">
    <property type="entry name" value="AA_TRNA_LIGASE_I"/>
    <property type="match status" value="1"/>
</dbReference>
<dbReference type="InterPro" id="IPR037118">
    <property type="entry name" value="Val-tRNA_synth_C_sf"/>
</dbReference>
<evidence type="ECO:0000256" key="9">
    <source>
        <dbReference type="ARBA" id="ARBA00060830"/>
    </source>
</evidence>
<dbReference type="EMBL" id="BMQB01000001">
    <property type="protein sequence ID" value="GGJ74073.1"/>
    <property type="molecule type" value="Genomic_DNA"/>
</dbReference>
<feature type="domain" description="Methionyl/Valyl/Leucyl/Isoleucyl-tRNA synthetase anticodon-binding" evidence="13">
    <location>
        <begin position="745"/>
        <end position="889"/>
    </location>
</feature>
<dbReference type="GO" id="GO:0002161">
    <property type="term" value="F:aminoacyl-tRNA deacylase activity"/>
    <property type="evidence" value="ECO:0007669"/>
    <property type="project" value="InterPro"/>
</dbReference>
<dbReference type="NCBIfam" id="NF004349">
    <property type="entry name" value="PRK05729.1"/>
    <property type="match status" value="1"/>
</dbReference>
<feature type="domain" description="Valyl-tRNA synthetase tRNA-binding arm" evidence="14">
    <location>
        <begin position="942"/>
        <end position="1006"/>
    </location>
</feature>
<dbReference type="PRINTS" id="PR00986">
    <property type="entry name" value="TRNASYNTHVAL"/>
</dbReference>
<evidence type="ECO:0000256" key="4">
    <source>
        <dbReference type="ARBA" id="ARBA00022840"/>
    </source>
</evidence>
<dbReference type="FunFam" id="3.40.50.620:FF:000098">
    <property type="entry name" value="Valine--tRNA ligase"/>
    <property type="match status" value="1"/>
</dbReference>
<accession>A0A8J3B2Z6</accession>
<dbReference type="InterPro" id="IPR002300">
    <property type="entry name" value="aa-tRNA-synth_Ia"/>
</dbReference>
<feature type="region of interest" description="Disordered" evidence="11">
    <location>
        <begin position="1"/>
        <end position="153"/>
    </location>
</feature>
<dbReference type="HAMAP" id="MF_02004">
    <property type="entry name" value="Val_tRNA_synth_type1"/>
    <property type="match status" value="1"/>
</dbReference>
<feature type="compositionally biased region" description="Low complexity" evidence="11">
    <location>
        <begin position="127"/>
        <end position="137"/>
    </location>
</feature>
<dbReference type="Pfam" id="PF08264">
    <property type="entry name" value="Anticodon_1"/>
    <property type="match status" value="1"/>
</dbReference>
<dbReference type="InterPro" id="IPR033705">
    <property type="entry name" value="Anticodon_Ia_Val"/>
</dbReference>
<evidence type="ECO:0000256" key="11">
    <source>
        <dbReference type="SAM" id="MobiDB-lite"/>
    </source>
</evidence>
<keyword evidence="6 10" id="KW-0175">Coiled coil</keyword>
<evidence type="ECO:0000256" key="10">
    <source>
        <dbReference type="HAMAP-Rule" id="MF_02004"/>
    </source>
</evidence>
<dbReference type="InterPro" id="IPR013155">
    <property type="entry name" value="M/V/L/I-tRNA-synth_anticd-bd"/>
</dbReference>
<keyword evidence="1 10" id="KW-0963">Cytoplasm</keyword>
<feature type="compositionally biased region" description="Basic and acidic residues" evidence="11">
    <location>
        <begin position="1"/>
        <end position="12"/>
    </location>
</feature>
<comment type="domain">
    <text evidence="10">ValRS has two distinct active sites: one for aminoacylation and one for editing. The misactivated threonine is translocated from the active site to the editing site.</text>
</comment>
<dbReference type="SUPFAM" id="SSF46589">
    <property type="entry name" value="tRNA-binding arm"/>
    <property type="match status" value="1"/>
</dbReference>
<proteinExistence type="inferred from homology"/>
<evidence type="ECO:0000313" key="15">
    <source>
        <dbReference type="EMBL" id="GGJ74073.1"/>
    </source>
</evidence>
<feature type="compositionally biased region" description="Low complexity" evidence="11">
    <location>
        <begin position="49"/>
        <end position="72"/>
    </location>
</feature>
<evidence type="ECO:0000259" key="14">
    <source>
        <dbReference type="Pfam" id="PF10458"/>
    </source>
</evidence>
<sequence length="1012" mass="108025">MTEATPHRETAPADRAAADVPAPAEPAAAAPDAPERAETGSGAEVGGRTDTAATNAAAMNSTDGATAATGDRPTPPAGAGPTPATEGKAAPATGAEPAPAVSDGPAPAVGDGPAPASGDGSARDAAAEAARAGVAPPAGGGSAEGAGTTLPSQYPAGEVEQKRYAAWLSAGVFAADAASDRPPYAIVIPPPNVTGSLHIGHALDHTIQDALIRRKRMQGHEALWLPGMDHAGIATQNVVERQLAAQGLSRHDLGREAFVERVWQWKAESGGAILGQMKRLGDSVDWSRERFTMDEGLSRAVQTIFKKLYDDGLVYRAERIINWCPRCLTALSDIEVEHSDDDGELVSIRYGEGDASIVVATTRAETMLGDTAVAVHPDDDRYRSLIGTEVELPLTGRSIPIVADPHVDPAFGTGAVKVTPAHDPNDFEIGQRHGLPSRTVMDERGVITVAGPFEGLDRFEARPAIVAALREQGRIVAEKRPYVHAVGHCSRCRTTVEPRLSLQWFVRTEPLARAAGDAVRDGRVRIEPPELAKRYFAWVDNMHDWCISRQLWWGHRIPVWYGPDGEVRCVGPDEQPPAGWTRDEDVLDTWFSSALWPFSTLGWPERTPDLAKFYPTSVLVTGYDILFFWVARMMMFGLYAMDGTPPFGVVALHGMVRDQHGKKMSKSFGNVIDPLDWIDRFGADATRFTLARGANPGGDVPVSEEWCQGSRAFCNKLWNVTRFALLNGATVAGSVPPPSELSAVDRWILSRLQDVVAQADEQFEAYEFAKACDVLYHFAWDDVCDWYVELAKPVLAAGGPAADASRRVLGHVLDELLRLLHPVIPFVTDELWTALTGSLTVATAAWPIPAQSYLDPAAEVEIGRLQRVVTEVRRFRSDQGVKPAQRVPAELVGLADAGLAAHEPLIRSIARLDPPGDGFAASASLAVTGTISVGLDTSGTIDLGAERARLAKDAAVAEKEIEQCRAKLGNEAFVGKAPAAVVDKIRTRLAAAEADRDRIAAALAALPAAGGA</sequence>
<protein>
    <recommendedName>
        <fullName evidence="10">Valine--tRNA ligase</fullName>
        <ecNumber evidence="10">6.1.1.9</ecNumber>
    </recommendedName>
    <alternativeName>
        <fullName evidence="10">Valyl-tRNA synthetase</fullName>
        <shortName evidence="10">ValRS</shortName>
    </alternativeName>
</protein>
<comment type="catalytic activity">
    <reaction evidence="8 10">
        <text>tRNA(Val) + L-valine + ATP = L-valyl-tRNA(Val) + AMP + diphosphate</text>
        <dbReference type="Rhea" id="RHEA:10704"/>
        <dbReference type="Rhea" id="RHEA-COMP:9672"/>
        <dbReference type="Rhea" id="RHEA-COMP:9708"/>
        <dbReference type="ChEBI" id="CHEBI:30616"/>
        <dbReference type="ChEBI" id="CHEBI:33019"/>
        <dbReference type="ChEBI" id="CHEBI:57762"/>
        <dbReference type="ChEBI" id="CHEBI:78442"/>
        <dbReference type="ChEBI" id="CHEBI:78537"/>
        <dbReference type="ChEBI" id="CHEBI:456215"/>
        <dbReference type="EC" id="6.1.1.9"/>
    </reaction>
</comment>
<dbReference type="InterPro" id="IPR001412">
    <property type="entry name" value="aa-tRNA-synth_I_CS"/>
</dbReference>
<feature type="binding site" evidence="10">
    <location>
        <position position="666"/>
    </location>
    <ligand>
        <name>ATP</name>
        <dbReference type="ChEBI" id="CHEBI:30616"/>
    </ligand>
</feature>
<dbReference type="GO" id="GO:0005524">
    <property type="term" value="F:ATP binding"/>
    <property type="evidence" value="ECO:0007669"/>
    <property type="project" value="UniProtKB-UniRule"/>
</dbReference>
<evidence type="ECO:0000256" key="6">
    <source>
        <dbReference type="ARBA" id="ARBA00023054"/>
    </source>
</evidence>
<dbReference type="Pfam" id="PF00133">
    <property type="entry name" value="tRNA-synt_1"/>
    <property type="match status" value="2"/>
</dbReference>
<feature type="short sequence motif" description="'HIGH' region" evidence="10">
    <location>
        <begin position="191"/>
        <end position="201"/>
    </location>
</feature>
<gene>
    <name evidence="10 15" type="primary">valS</name>
    <name evidence="15" type="ORF">GCM10010123_00010</name>
</gene>
<comment type="caution">
    <text evidence="15">The sequence shown here is derived from an EMBL/GenBank/DDBJ whole genome shotgun (WGS) entry which is preliminary data.</text>
</comment>
<dbReference type="InterPro" id="IPR019499">
    <property type="entry name" value="Val-tRNA_synth_tRNA-bd"/>
</dbReference>
<dbReference type="InterPro" id="IPR010978">
    <property type="entry name" value="tRNA-bd_arm"/>
</dbReference>
<feature type="domain" description="Aminoacyl-tRNA synthetase class Ia" evidence="12">
    <location>
        <begin position="163"/>
        <end position="569"/>
    </location>
</feature>